<sequence length="162" mass="18180">MAVFNVNNLQGWKHLPVDGIVFFYNDSDDNVDKVTVRNILEGASWSIEEIKSKYKDRNGVSRVVGLLLKGSITLLENKTYLLGALPVYMQQNNPVDIFIGLKGTYSNADESKLRFDLNKTKMGSFSTTVTTISSDGEDTKIKIDFLGRIHPDRLNLSPTYTL</sequence>
<dbReference type="AlphaFoldDB" id="A0A955L9V0"/>
<evidence type="ECO:0000313" key="2">
    <source>
        <dbReference type="Proteomes" id="UP000754563"/>
    </source>
</evidence>
<dbReference type="Proteomes" id="UP000754563">
    <property type="component" value="Unassembled WGS sequence"/>
</dbReference>
<reference evidence="1" key="1">
    <citation type="submission" date="2020-04" db="EMBL/GenBank/DDBJ databases">
        <authorList>
            <person name="Zhang T."/>
        </authorList>
    </citation>
    <scope>NUCLEOTIDE SEQUENCE</scope>
    <source>
        <strain evidence="1">HKST-UBA11</strain>
    </source>
</reference>
<reference evidence="1" key="2">
    <citation type="journal article" date="2021" name="Microbiome">
        <title>Successional dynamics and alternative stable states in a saline activated sludge microbial community over 9 years.</title>
        <authorList>
            <person name="Wang Y."/>
            <person name="Ye J."/>
            <person name="Ju F."/>
            <person name="Liu L."/>
            <person name="Boyd J.A."/>
            <person name="Deng Y."/>
            <person name="Parks D.H."/>
            <person name="Jiang X."/>
            <person name="Yin X."/>
            <person name="Woodcroft B.J."/>
            <person name="Tyson G.W."/>
            <person name="Hugenholtz P."/>
            <person name="Polz M.F."/>
            <person name="Zhang T."/>
        </authorList>
    </citation>
    <scope>NUCLEOTIDE SEQUENCE</scope>
    <source>
        <strain evidence="1">HKST-UBA11</strain>
    </source>
</reference>
<name>A0A955L9V0_9BACT</name>
<comment type="caution">
    <text evidence="1">The sequence shown here is derived from an EMBL/GenBank/DDBJ whole genome shotgun (WGS) entry which is preliminary data.</text>
</comment>
<proteinExistence type="predicted"/>
<accession>A0A955L9V0</accession>
<organism evidence="1 2">
    <name type="scientific">Candidatus Dojkabacteria bacterium</name>
    <dbReference type="NCBI Taxonomy" id="2099670"/>
    <lineage>
        <taxon>Bacteria</taxon>
        <taxon>Candidatus Dojkabacteria</taxon>
    </lineage>
</organism>
<protein>
    <submittedName>
        <fullName evidence="1">Uncharacterized protein</fullName>
    </submittedName>
</protein>
<gene>
    <name evidence="1" type="ORF">KC717_06040</name>
</gene>
<dbReference type="EMBL" id="JAGQLH010000091">
    <property type="protein sequence ID" value="MCA9386181.1"/>
    <property type="molecule type" value="Genomic_DNA"/>
</dbReference>
<evidence type="ECO:0000313" key="1">
    <source>
        <dbReference type="EMBL" id="MCA9386181.1"/>
    </source>
</evidence>